<proteinExistence type="predicted"/>
<dbReference type="RefSeq" id="WP_162088702.1">
    <property type="nucleotide sequence ID" value="NZ_CAJIMS010000001.1"/>
</dbReference>
<name>A0A9N8QSP1_9FLAO</name>
<sequence>MKKRILFRINSMKMGGVPKVLIDVVKNLDKDKFDPFILLDLNQGELRDEIPADIKVFSLAKGREDMHKMQPLLFFSLL</sequence>
<accession>A0A9N8QSP1</accession>
<dbReference type="EMBL" id="CAJIMS010000001">
    <property type="protein sequence ID" value="CAD7811901.1"/>
    <property type="molecule type" value="Genomic_DNA"/>
</dbReference>
<organism evidence="1 2">
    <name type="scientific">Chryseobacterium aquaeductus</name>
    <dbReference type="NCBI Taxonomy" id="2675056"/>
    <lineage>
        <taxon>Bacteria</taxon>
        <taxon>Pseudomonadati</taxon>
        <taxon>Bacteroidota</taxon>
        <taxon>Flavobacteriia</taxon>
        <taxon>Flavobacteriales</taxon>
        <taxon>Weeksellaceae</taxon>
        <taxon>Chryseobacterium group</taxon>
        <taxon>Chryseobacterium</taxon>
    </lineage>
</organism>
<comment type="caution">
    <text evidence="1">The sequence shown here is derived from an EMBL/GenBank/DDBJ whole genome shotgun (WGS) entry which is preliminary data.</text>
</comment>
<dbReference type="AlphaFoldDB" id="A0A9N8QSP1"/>
<reference evidence="1" key="1">
    <citation type="submission" date="2020-12" db="EMBL/GenBank/DDBJ databases">
        <authorList>
            <person name="Rodrigo-Torres L."/>
            <person name="Arahal R. D."/>
            <person name="Lucena T."/>
        </authorList>
    </citation>
    <scope>NUCLEOTIDE SEQUENCE</scope>
    <source>
        <strain evidence="1">CECT 9390</strain>
    </source>
</reference>
<evidence type="ECO:0000313" key="1">
    <source>
        <dbReference type="EMBL" id="CAD7811901.1"/>
    </source>
</evidence>
<keyword evidence="2" id="KW-1185">Reference proteome</keyword>
<dbReference type="Proteomes" id="UP000662618">
    <property type="component" value="Unassembled WGS sequence"/>
</dbReference>
<evidence type="ECO:0000313" key="2">
    <source>
        <dbReference type="Proteomes" id="UP000662618"/>
    </source>
</evidence>
<protein>
    <submittedName>
        <fullName evidence="1">Uncharacterized protein</fullName>
    </submittedName>
</protein>
<gene>
    <name evidence="1" type="ORF">CHRY9390_02434</name>
</gene>